<dbReference type="Gene3D" id="3.80.10.10">
    <property type="entry name" value="Ribonuclease Inhibitor"/>
    <property type="match status" value="1"/>
</dbReference>
<evidence type="ECO:0000256" key="1">
    <source>
        <dbReference type="ARBA" id="ARBA00022614"/>
    </source>
</evidence>
<gene>
    <name evidence="4" type="ORF">D7Z26_22285</name>
</gene>
<dbReference type="EMBL" id="RBZM01000010">
    <property type="protein sequence ID" value="RKP47939.1"/>
    <property type="molecule type" value="Genomic_DNA"/>
</dbReference>
<name>A0A494XID1_9BACL</name>
<keyword evidence="3" id="KW-0732">Signal</keyword>
<feature type="chain" id="PRO_5019722654" description="Leucine-rich repeat domain-containing protein" evidence="3">
    <location>
        <begin position="36"/>
        <end position="843"/>
    </location>
</feature>
<dbReference type="InterPro" id="IPR050836">
    <property type="entry name" value="SDS22/Internalin_LRR"/>
</dbReference>
<dbReference type="SUPFAM" id="SSF52075">
    <property type="entry name" value="Outer arm dynein light chain 1"/>
    <property type="match status" value="1"/>
</dbReference>
<comment type="caution">
    <text evidence="4">The sequence shown here is derived from an EMBL/GenBank/DDBJ whole genome shotgun (WGS) entry which is preliminary data.</text>
</comment>
<dbReference type="InterPro" id="IPR025875">
    <property type="entry name" value="Leu-rich_rpt_4"/>
</dbReference>
<sequence length="843" mass="91537">MTLFSRNYSLKRILFLVCLTAMLAVAAAPSIPARAADVLIEDPVLEKAVREELNLPSGVTITRSDMAKVEYLFMRKSQTKDQLRSLKGLEYAVNLHELDAPGNRIEDVSPLAGLNKLAYLTLDDNNVKDISSLANLEGLQMLSISHNFLENLDVLPTMRSLSEVYFEDNNVRDLAPLLGVGQLRSITATNNAINLGDEATKSVIDALKQRNVKISGDIGKQKQAPSAFKETDPRLLTWTMADKQVSLPIRDYAYGNGVFVAVGPNGIVKSSKDGVQWQTYRTGYRGDFEVVVWGNGKFIAFGQRSFGARATDVWTSADGMNWTENAKGIVNDGYAGIRDAAWNGKRFVMVGGSNGSGYIYTSEDGLSWTRRAPNLIATNLTGVAWGNGTFVASGYEGGVAAVSKDGITWKKVKTSQPNYEQIWSMTFGGGTFVAVGDYTIMTSKDGFSWKYVPSKGFWSRVDWAKDRFILLGGDWTNQRKKDEWVQVSLTSKDGAKWVDAGLAATNKQDKTQRPNFALHNGKQYVAVTNVGAQTSTDAKTWRQAKRYPIEPLSLNAAAVGNGKLIAVGGYKDRDELKLSSMASLQLSQTGAWTGSQTESAYPLYSVVWTGSQFLGVGSKGTMKTSKDGVVWQALVSPTQESLYKVIKAGDRLYAVGEKGLILSSKDGKKWTKLKSNATGAINSIAWNGSTFVAVGESGLILVSKDGSNWTKVPRNFKGAYYDVAWGNGAFAVTTAGYYGNIDSSTILRSADGQKWTETDIEDGLTIRSARTGLYGISFVGGYFVAAGAEGSIFLSPDAINWSKQDVLTQEDLNAVVEYNGKIYVVGGHGTVLSADPDSLHKAQ</sequence>
<feature type="signal peptide" evidence="3">
    <location>
        <begin position="1"/>
        <end position="35"/>
    </location>
</feature>
<dbReference type="AlphaFoldDB" id="A0A494XID1"/>
<dbReference type="InterPro" id="IPR036278">
    <property type="entry name" value="Sialidase_sf"/>
</dbReference>
<keyword evidence="2" id="KW-0677">Repeat</keyword>
<dbReference type="PROSITE" id="PS51450">
    <property type="entry name" value="LRR"/>
    <property type="match status" value="2"/>
</dbReference>
<evidence type="ECO:0000313" key="4">
    <source>
        <dbReference type="EMBL" id="RKP47939.1"/>
    </source>
</evidence>
<dbReference type="InterPro" id="IPR032675">
    <property type="entry name" value="LRR_dom_sf"/>
</dbReference>
<evidence type="ECO:0008006" key="6">
    <source>
        <dbReference type="Google" id="ProtNLM"/>
    </source>
</evidence>
<dbReference type="RefSeq" id="WP_120979230.1">
    <property type="nucleotide sequence ID" value="NZ_RBZM01000010.1"/>
</dbReference>
<dbReference type="Proteomes" id="UP000282076">
    <property type="component" value="Unassembled WGS sequence"/>
</dbReference>
<dbReference type="Pfam" id="PF12799">
    <property type="entry name" value="LRR_4"/>
    <property type="match status" value="1"/>
</dbReference>
<dbReference type="OrthoDB" id="6987826at2"/>
<dbReference type="InterPro" id="IPR001611">
    <property type="entry name" value="Leu-rich_rpt"/>
</dbReference>
<dbReference type="SUPFAM" id="SSF50939">
    <property type="entry name" value="Sialidases"/>
    <property type="match status" value="1"/>
</dbReference>
<evidence type="ECO:0000256" key="3">
    <source>
        <dbReference type="SAM" id="SignalP"/>
    </source>
</evidence>
<keyword evidence="5" id="KW-1185">Reference proteome</keyword>
<dbReference type="PANTHER" id="PTHR46652:SF3">
    <property type="entry name" value="LEUCINE-RICH REPEAT-CONTAINING PROTEIN 9"/>
    <property type="match status" value="1"/>
</dbReference>
<reference evidence="4 5" key="1">
    <citation type="submission" date="2018-10" db="EMBL/GenBank/DDBJ databases">
        <title>Cohnella sp. M2MS4P-1, whole genome shotgun sequence.</title>
        <authorList>
            <person name="Tuo L."/>
        </authorList>
    </citation>
    <scope>NUCLEOTIDE SEQUENCE [LARGE SCALE GENOMIC DNA]</scope>
    <source>
        <strain evidence="4 5">M2MS4P-1</strain>
    </source>
</reference>
<accession>A0A494XID1</accession>
<protein>
    <recommendedName>
        <fullName evidence="6">Leucine-rich repeat domain-containing protein</fullName>
    </recommendedName>
</protein>
<organism evidence="4 5">
    <name type="scientific">Cohnella endophytica</name>
    <dbReference type="NCBI Taxonomy" id="2419778"/>
    <lineage>
        <taxon>Bacteria</taxon>
        <taxon>Bacillati</taxon>
        <taxon>Bacillota</taxon>
        <taxon>Bacilli</taxon>
        <taxon>Bacillales</taxon>
        <taxon>Paenibacillaceae</taxon>
        <taxon>Cohnella</taxon>
    </lineage>
</organism>
<evidence type="ECO:0000256" key="2">
    <source>
        <dbReference type="ARBA" id="ARBA00022737"/>
    </source>
</evidence>
<dbReference type="SUPFAM" id="SSF110296">
    <property type="entry name" value="Oligoxyloglucan reducing end-specific cellobiohydrolase"/>
    <property type="match status" value="1"/>
</dbReference>
<dbReference type="PANTHER" id="PTHR46652">
    <property type="entry name" value="LEUCINE-RICH REPEAT AND IQ DOMAIN-CONTAINING PROTEIN 1-RELATED"/>
    <property type="match status" value="1"/>
</dbReference>
<proteinExistence type="predicted"/>
<keyword evidence="1" id="KW-0433">Leucine-rich repeat</keyword>
<evidence type="ECO:0000313" key="5">
    <source>
        <dbReference type="Proteomes" id="UP000282076"/>
    </source>
</evidence>